<feature type="transmembrane region" description="Helical" evidence="1">
    <location>
        <begin position="35"/>
        <end position="58"/>
    </location>
</feature>
<protein>
    <recommendedName>
        <fullName evidence="4">DoxX family protein</fullName>
    </recommendedName>
</protein>
<keyword evidence="1" id="KW-1133">Transmembrane helix</keyword>
<reference evidence="2 3" key="1">
    <citation type="submission" date="2006-05" db="EMBL/GenBank/DDBJ databases">
        <authorList>
            <person name="King G."/>
            <person name="Ferriera S."/>
            <person name="Johnson J."/>
            <person name="Kravitz S."/>
            <person name="Beeson K."/>
            <person name="Sutton G."/>
            <person name="Rogers Y.-H."/>
            <person name="Friedman R."/>
            <person name="Frazier M."/>
            <person name="Venter J.C."/>
        </authorList>
    </citation>
    <scope>NUCLEOTIDE SEQUENCE [LARGE SCALE GENOMIC DNA]</scope>
    <source>
        <strain evidence="3">ATCC 25650 / DSM 13394 / JCM 20685 / NBRC 16684 / NCIMB 2208 / IAM 12614 / B1</strain>
    </source>
</reference>
<dbReference type="Proteomes" id="UP000004848">
    <property type="component" value="Unassembled WGS sequence"/>
</dbReference>
<keyword evidence="1" id="KW-0812">Transmembrane</keyword>
<evidence type="ECO:0000313" key="3">
    <source>
        <dbReference type="Proteomes" id="UP000004848"/>
    </source>
</evidence>
<accession>A0P4A8</accession>
<feature type="transmembrane region" description="Helical" evidence="1">
    <location>
        <begin position="98"/>
        <end position="118"/>
    </location>
</feature>
<evidence type="ECO:0000313" key="2">
    <source>
        <dbReference type="EMBL" id="EAV40133.1"/>
    </source>
</evidence>
<keyword evidence="1" id="KW-0472">Membrane</keyword>
<name>A0P4A8_ROSAI</name>
<gene>
    <name evidence="2" type="ORF">SIAM614_28626</name>
</gene>
<evidence type="ECO:0000256" key="1">
    <source>
        <dbReference type="SAM" id="Phobius"/>
    </source>
</evidence>
<dbReference type="eggNOG" id="ENOG5032YZ4">
    <property type="taxonomic scope" value="Bacteria"/>
</dbReference>
<feature type="transmembrane region" description="Helical" evidence="1">
    <location>
        <begin position="65"/>
        <end position="86"/>
    </location>
</feature>
<organism evidence="2 3">
    <name type="scientific">Roseibium aggregatum (strain ATCC 25650 / DSM 13394 / JCM 20685 / NBRC 16684 / NCIMB 2208 / IAM 12614 / B1)</name>
    <name type="common">Stappia aggregata</name>
    <dbReference type="NCBI Taxonomy" id="384765"/>
    <lineage>
        <taxon>Bacteria</taxon>
        <taxon>Pseudomonadati</taxon>
        <taxon>Pseudomonadota</taxon>
        <taxon>Alphaproteobacteria</taxon>
        <taxon>Hyphomicrobiales</taxon>
        <taxon>Stappiaceae</taxon>
        <taxon>Roseibium</taxon>
    </lineage>
</organism>
<dbReference type="RefSeq" id="WP_006940553.1">
    <property type="nucleotide sequence ID" value="NZ_AAUW01000042.1"/>
</dbReference>
<sequence length="121" mass="12861">MTIFLWVLQSLLAVHTAIGAGWKLFNSEQSVPTLGAIPNGVWLGLIPLELIFAVCLILPAITPSYGFLVPFAALGIAIEMLLFSGVHLASGIEGNTQVLYWLGVASVCAIVALGRWFVAPL</sequence>
<dbReference type="AlphaFoldDB" id="A0P4A8"/>
<evidence type="ECO:0008006" key="4">
    <source>
        <dbReference type="Google" id="ProtNLM"/>
    </source>
</evidence>
<proteinExistence type="predicted"/>
<dbReference type="OrthoDB" id="3385086at2"/>
<comment type="caution">
    <text evidence="2">The sequence shown here is derived from an EMBL/GenBank/DDBJ whole genome shotgun (WGS) entry which is preliminary data.</text>
</comment>
<dbReference type="EMBL" id="AAUW01000042">
    <property type="protein sequence ID" value="EAV40133.1"/>
    <property type="molecule type" value="Genomic_DNA"/>
</dbReference>
<dbReference type="GeneID" id="68850143"/>